<keyword evidence="1" id="KW-1133">Transmembrane helix</keyword>
<accession>D6YU25</accession>
<dbReference type="HOGENOM" id="CLU_352985_0_0_0"/>
<evidence type="ECO:0000256" key="1">
    <source>
        <dbReference type="SAM" id="Phobius"/>
    </source>
</evidence>
<keyword evidence="1" id="KW-0472">Membrane</keyword>
<dbReference type="AlphaFoldDB" id="D6YU25"/>
<dbReference type="EMBL" id="CP001928">
    <property type="protein sequence ID" value="ADI37636.1"/>
    <property type="molecule type" value="Genomic_DNA"/>
</dbReference>
<keyword evidence="1" id="KW-0812">Transmembrane</keyword>
<feature type="transmembrane region" description="Helical" evidence="1">
    <location>
        <begin position="12"/>
        <end position="33"/>
    </location>
</feature>
<dbReference type="RefSeq" id="WP_013181364.1">
    <property type="nucleotide sequence ID" value="NC_014225.1"/>
</dbReference>
<evidence type="ECO:0000313" key="2">
    <source>
        <dbReference type="EMBL" id="ADI37636.1"/>
    </source>
</evidence>
<name>D6YU25_WADCW</name>
<evidence type="ECO:0000313" key="3">
    <source>
        <dbReference type="Proteomes" id="UP000001505"/>
    </source>
</evidence>
<keyword evidence="3" id="KW-1185">Reference proteome</keyword>
<dbReference type="STRING" id="716544.wcw_0261"/>
<dbReference type="OrthoDB" id="18901at2"/>
<dbReference type="KEGG" id="wch:wcw_0261"/>
<organism evidence="2 3">
    <name type="scientific">Waddlia chondrophila (strain ATCC VR-1470 / WSU 86-1044)</name>
    <dbReference type="NCBI Taxonomy" id="716544"/>
    <lineage>
        <taxon>Bacteria</taxon>
        <taxon>Pseudomonadati</taxon>
        <taxon>Chlamydiota</taxon>
        <taxon>Chlamydiia</taxon>
        <taxon>Parachlamydiales</taxon>
        <taxon>Waddliaceae</taxon>
        <taxon>Waddlia</taxon>
    </lineage>
</organism>
<reference evidence="2 3" key="1">
    <citation type="journal article" date="2010" name="PLoS ONE">
        <title>The Waddlia genome: a window into chlamydial biology.</title>
        <authorList>
            <person name="Bertelli C."/>
            <person name="Collyn F."/>
            <person name="Croxatto A."/>
            <person name="Ruckert C."/>
            <person name="Polkinghorne A."/>
            <person name="Kebbi-Beghdadi C."/>
            <person name="Goesmann A."/>
            <person name="Vaughan L."/>
            <person name="Greub G."/>
        </authorList>
    </citation>
    <scope>NUCLEOTIDE SEQUENCE [LARGE SCALE GENOMIC DNA]</scope>
    <source>
        <strain evidence="3">ATCC VR-1470 / WSU 86-1044</strain>
    </source>
</reference>
<gene>
    <name evidence="2" type="ordered locus">wcw_0261</name>
</gene>
<dbReference type="eggNOG" id="ENOG502Z9NP">
    <property type="taxonomic scope" value="Bacteria"/>
</dbReference>
<dbReference type="Proteomes" id="UP000001505">
    <property type="component" value="Chromosome"/>
</dbReference>
<sequence length="788" mass="90559">MLAIFRKYQRFLYLVITCVIVISFSFFGTYSGLQNAQPADKTVFQAVDGSDVARSELEEMAAFIGTDNEDKMLLGGRWGPNFLNDGVVKKDFLETGLGALLAKPFMNDLRSELLTRQQRERHYQSYKHPQAQFISAENAWNILAPEMNKRLADLRKVKDPATEEGFDARVNLFLAERKFPHPALRMVLGHQQKQYKWVAPDPNLNYIDLALFGYHTADDWFGSRFIRLVSEFIINSAIIAQEKGYTVSRKEALADLYRNAELSFQQNGSNPNLGVANAHQYFQEQLRRMGLDANRAAALWQKVMLFRRLFHDLGNSVWIDPYTLANFQHFAKETVEGSLYQLPENLRLTDFRDLQRFEVYLSAVADRPTSGMGMLELPKTWKSVDQIVQETPELVQRRYVLEIAQVDKKNLQAKVGVKDTWDWQVQDHSWEKLKQKFPELGVKAGSNEQERYAALESLDQKTRSRVDAYSREQIVDEHSEWLDQALVEAEPVETVVGIRKKGNVGIIAGLLNPEELITLLDQYPESRSKLEKYSADGQSFYRIAVKEKASGYETLTFEAAKNDGTLDRLVDARLKAAYPQVREDDPKAFSERDGSWKPFEQVKQKVAEYEFANILQAIRDDYTAAQPPEEKGNVVLNDFAATIRLYPYVRGLREQFKADPESIEEHVTARGRQEIASSVKDQWKLLKSSYTGDRSTPDLPMDEQEVFSLEKGEWTSVKKRGNGNFSFFQLKEHQNAADEAGVVEKVMHAQRDFSFEAQRVYMQKLIDQFREKNALTLQYLNPVQDSEE</sequence>
<proteinExistence type="predicted"/>
<protein>
    <submittedName>
        <fullName evidence="2">Uncharacterized protein</fullName>
    </submittedName>
</protein>